<gene>
    <name evidence="4" type="ORF">H9Q80_18255</name>
</gene>
<evidence type="ECO:0000313" key="5">
    <source>
        <dbReference type="Proteomes" id="UP000515856"/>
    </source>
</evidence>
<dbReference type="Proteomes" id="UP000515856">
    <property type="component" value="Chromosome"/>
</dbReference>
<organism evidence="4 5">
    <name type="scientific">[Eubacterium] hominis</name>
    <dbReference type="NCBI Taxonomy" id="2764325"/>
    <lineage>
        <taxon>Bacteria</taxon>
        <taxon>Bacillati</taxon>
        <taxon>Bacillota</taxon>
        <taxon>Erysipelotrichia</taxon>
        <taxon>Erysipelotrichales</taxon>
        <taxon>Erysipelotrichaceae</taxon>
        <taxon>Amedibacillus</taxon>
    </lineage>
</organism>
<dbReference type="RefSeq" id="WP_117455162.1">
    <property type="nucleotide sequence ID" value="NZ_CP060636.1"/>
</dbReference>
<sequence length="289" mass="31888">MKKLLKILSVLVILALLLAGVFFYSIYISVDRVSLNYTTLTSPKISADMNDIKIAMISDIKYNGFMGKDRLTKMINELNDANCDIVLFGGDMFDNPATKEPDSAVVKELTDILKSIQAPLGKFAVLGDQDQVNDDVKNIVSDILYQSNFEILTNQAIRIRNHTKNSITLVGIDSLINGNPNPDSAFKTISEDEYNIVLTHCPDLISSADFNSNYVDAMFAGHSLGGQIYLPVIGPLKTFDGARSYNHGMYTVNKTKLFVSNGLGTIDIDMRLFAPPEIMIFRLQNGNAA</sequence>
<protein>
    <submittedName>
        <fullName evidence="4">Metallophosphoesterase</fullName>
    </submittedName>
</protein>
<proteinExistence type="predicted"/>
<dbReference type="EMBL" id="CP060636">
    <property type="protein sequence ID" value="QNM12158.1"/>
    <property type="molecule type" value="Genomic_DNA"/>
</dbReference>
<dbReference type="Gene3D" id="3.60.21.10">
    <property type="match status" value="1"/>
</dbReference>
<feature type="domain" description="Calcineurin-like phosphoesterase" evidence="3">
    <location>
        <begin position="52"/>
        <end position="223"/>
    </location>
</feature>
<evidence type="ECO:0000259" key="3">
    <source>
        <dbReference type="Pfam" id="PF00149"/>
    </source>
</evidence>
<dbReference type="InterPro" id="IPR004843">
    <property type="entry name" value="Calcineurin-like_PHP"/>
</dbReference>
<keyword evidence="1" id="KW-0479">Metal-binding</keyword>
<dbReference type="PANTHER" id="PTHR31302">
    <property type="entry name" value="TRANSMEMBRANE PROTEIN WITH METALLOPHOSPHOESTERASE DOMAIN-RELATED"/>
    <property type="match status" value="1"/>
</dbReference>
<evidence type="ECO:0000256" key="2">
    <source>
        <dbReference type="ARBA" id="ARBA00022801"/>
    </source>
</evidence>
<dbReference type="GO" id="GO:0009245">
    <property type="term" value="P:lipid A biosynthetic process"/>
    <property type="evidence" value="ECO:0007669"/>
    <property type="project" value="TreeGrafter"/>
</dbReference>
<evidence type="ECO:0000313" key="4">
    <source>
        <dbReference type="EMBL" id="QNM12158.1"/>
    </source>
</evidence>
<keyword evidence="5" id="KW-1185">Reference proteome</keyword>
<reference evidence="4 5" key="1">
    <citation type="submission" date="2020-08" db="EMBL/GenBank/DDBJ databases">
        <authorList>
            <person name="Liu C."/>
            <person name="Sun Q."/>
        </authorList>
    </citation>
    <scope>NUCLEOTIDE SEQUENCE [LARGE SCALE GENOMIC DNA]</scope>
    <source>
        <strain evidence="4 5">NSJ-61</strain>
    </source>
</reference>
<dbReference type="SUPFAM" id="SSF56300">
    <property type="entry name" value="Metallo-dependent phosphatases"/>
    <property type="match status" value="1"/>
</dbReference>
<evidence type="ECO:0000256" key="1">
    <source>
        <dbReference type="ARBA" id="ARBA00022723"/>
    </source>
</evidence>
<dbReference type="PANTHER" id="PTHR31302:SF31">
    <property type="entry name" value="PHOSPHODIESTERASE YAEI"/>
    <property type="match status" value="1"/>
</dbReference>
<dbReference type="KEGG" id="ehn:H9Q80_18255"/>
<name>A0A7G9GMX6_9FIRM</name>
<dbReference type="GO" id="GO:0008758">
    <property type="term" value="F:UDP-2,3-diacylglucosamine hydrolase activity"/>
    <property type="evidence" value="ECO:0007669"/>
    <property type="project" value="TreeGrafter"/>
</dbReference>
<dbReference type="GO" id="GO:0016020">
    <property type="term" value="C:membrane"/>
    <property type="evidence" value="ECO:0007669"/>
    <property type="project" value="GOC"/>
</dbReference>
<dbReference type="Pfam" id="PF00149">
    <property type="entry name" value="Metallophos"/>
    <property type="match status" value="1"/>
</dbReference>
<dbReference type="GO" id="GO:0046872">
    <property type="term" value="F:metal ion binding"/>
    <property type="evidence" value="ECO:0007669"/>
    <property type="project" value="UniProtKB-KW"/>
</dbReference>
<dbReference type="InterPro" id="IPR051158">
    <property type="entry name" value="Metallophosphoesterase_sf"/>
</dbReference>
<dbReference type="InterPro" id="IPR029052">
    <property type="entry name" value="Metallo-depent_PP-like"/>
</dbReference>
<keyword evidence="2" id="KW-0378">Hydrolase</keyword>
<accession>A0A7G9GMX6</accession>
<dbReference type="AlphaFoldDB" id="A0A7G9GMX6"/>